<dbReference type="PANTHER" id="PTHR46634">
    <property type="entry name" value="M REDUCTASE II SUBUNIT GAMMA, PUTATIVE (DUF3741)-RELATED"/>
    <property type="match status" value="1"/>
</dbReference>
<dbReference type="Proteomes" id="UP000886595">
    <property type="component" value="Unassembled WGS sequence"/>
</dbReference>
<evidence type="ECO:0000313" key="2">
    <source>
        <dbReference type="EMBL" id="KAG2240901.1"/>
    </source>
</evidence>
<evidence type="ECO:0000313" key="3">
    <source>
        <dbReference type="Proteomes" id="UP000886595"/>
    </source>
</evidence>
<dbReference type="Pfam" id="PF14309">
    <property type="entry name" value="DUF4378"/>
    <property type="match status" value="1"/>
</dbReference>
<dbReference type="OrthoDB" id="1932693at2759"/>
<dbReference type="AlphaFoldDB" id="A0A8X7TH60"/>
<dbReference type="EMBL" id="JAAMPC010001372">
    <property type="protein sequence ID" value="KAG2240901.1"/>
    <property type="molecule type" value="Genomic_DNA"/>
</dbReference>
<protein>
    <recommendedName>
        <fullName evidence="1">DUF4378 domain-containing protein</fullName>
    </recommendedName>
</protein>
<gene>
    <name evidence="2" type="ORF">Bca52824_096996</name>
</gene>
<reference evidence="2 3" key="1">
    <citation type="submission" date="2020-02" db="EMBL/GenBank/DDBJ databases">
        <authorList>
            <person name="Ma Q."/>
            <person name="Huang Y."/>
            <person name="Song X."/>
            <person name="Pei D."/>
        </authorList>
    </citation>
    <scope>NUCLEOTIDE SEQUENCE [LARGE SCALE GENOMIC DNA]</scope>
    <source>
        <strain evidence="2">Sxm20200214</strain>
        <tissue evidence="2">Leaf</tissue>
    </source>
</reference>
<feature type="domain" description="DUF4378" evidence="1">
    <location>
        <begin position="7"/>
        <end position="85"/>
    </location>
</feature>
<name>A0A8X7TH60_BRACI</name>
<keyword evidence="3" id="KW-1185">Reference proteome</keyword>
<comment type="caution">
    <text evidence="2">The sequence shown here is derived from an EMBL/GenBank/DDBJ whole genome shotgun (WGS) entry which is preliminary data.</text>
</comment>
<proteinExistence type="predicted"/>
<organism evidence="2 3">
    <name type="scientific">Brassica carinata</name>
    <name type="common">Ethiopian mustard</name>
    <name type="synonym">Abyssinian cabbage</name>
    <dbReference type="NCBI Taxonomy" id="52824"/>
    <lineage>
        <taxon>Eukaryota</taxon>
        <taxon>Viridiplantae</taxon>
        <taxon>Streptophyta</taxon>
        <taxon>Embryophyta</taxon>
        <taxon>Tracheophyta</taxon>
        <taxon>Spermatophyta</taxon>
        <taxon>Magnoliopsida</taxon>
        <taxon>eudicotyledons</taxon>
        <taxon>Gunneridae</taxon>
        <taxon>Pentapetalae</taxon>
        <taxon>rosids</taxon>
        <taxon>malvids</taxon>
        <taxon>Brassicales</taxon>
        <taxon>Brassicaceae</taxon>
        <taxon>Brassiceae</taxon>
        <taxon>Brassica</taxon>
    </lineage>
</organism>
<dbReference type="PANTHER" id="PTHR46634:SF3">
    <property type="entry name" value="M REDUCTASE II SUBUNIT GAMMA, PUTATIVE (DUF3741)-RELATED"/>
    <property type="match status" value="1"/>
</dbReference>
<accession>A0A8X7TH60</accession>
<sequence length="92" mass="10415">MVSETTTTRMGKDSPPLDLVEHVWSQVKDWLSDEYVEDMDANSVAAESLVKEEIVGRRWMNSFQGEINDLGIGIEKALLQELVEEAVLDFTQ</sequence>
<evidence type="ECO:0000259" key="1">
    <source>
        <dbReference type="Pfam" id="PF14309"/>
    </source>
</evidence>
<dbReference type="InterPro" id="IPR025486">
    <property type="entry name" value="DUF4378"/>
</dbReference>